<name>A0A7S1K296_9ALVE</name>
<organism evidence="1">
    <name type="scientific">Vitrella brassicaformis</name>
    <dbReference type="NCBI Taxonomy" id="1169539"/>
    <lineage>
        <taxon>Eukaryota</taxon>
        <taxon>Sar</taxon>
        <taxon>Alveolata</taxon>
        <taxon>Colpodellida</taxon>
        <taxon>Vitrellaceae</taxon>
        <taxon>Vitrella</taxon>
    </lineage>
</organism>
<evidence type="ECO:0000313" key="1">
    <source>
        <dbReference type="EMBL" id="CAD9061301.1"/>
    </source>
</evidence>
<sequence length="105" mass="11300">MLGACTFVPLFTPHPALHTPLSLCVSFCLIDFIGTCRASMGHLLFPSRLTGFPFIQYTYARDVFHHAKTAGGRLIGTAASLPVDVRVCLLEGSFAGMCVSLRALV</sequence>
<dbReference type="AlphaFoldDB" id="A0A7S1K296"/>
<protein>
    <submittedName>
        <fullName evidence="1">Uncharacterized protein</fullName>
    </submittedName>
</protein>
<reference evidence="1" key="1">
    <citation type="submission" date="2021-01" db="EMBL/GenBank/DDBJ databases">
        <authorList>
            <person name="Corre E."/>
            <person name="Pelletier E."/>
            <person name="Niang G."/>
            <person name="Scheremetjew M."/>
            <person name="Finn R."/>
            <person name="Kale V."/>
            <person name="Holt S."/>
            <person name="Cochrane G."/>
            <person name="Meng A."/>
            <person name="Brown T."/>
            <person name="Cohen L."/>
        </authorList>
    </citation>
    <scope>NUCLEOTIDE SEQUENCE</scope>
    <source>
        <strain evidence="1">CCMP3346</strain>
    </source>
</reference>
<accession>A0A7S1K296</accession>
<gene>
    <name evidence="1" type="ORF">VBRA1451_LOCUS16371</name>
</gene>
<proteinExistence type="predicted"/>
<dbReference type="EMBL" id="HBGB01028054">
    <property type="protein sequence ID" value="CAD9061301.1"/>
    <property type="molecule type" value="Transcribed_RNA"/>
</dbReference>